<dbReference type="GO" id="GO:0005876">
    <property type="term" value="C:spindle microtubule"/>
    <property type="evidence" value="ECO:0007669"/>
    <property type="project" value="TreeGrafter"/>
</dbReference>
<evidence type="ECO:0000256" key="1">
    <source>
        <dbReference type="ARBA" id="ARBA00006836"/>
    </source>
</evidence>
<dbReference type="GO" id="GO:0008017">
    <property type="term" value="F:microtubule binding"/>
    <property type="evidence" value="ECO:0007669"/>
    <property type="project" value="InterPro"/>
</dbReference>
<sequence length="270" mass="31062">MATLEDLAESFDGRLECMRTLVDLQFAAEEIDCNKHFETLLNEVEKLENVLSVMRSVVQKQKEESKQIQEVKLTFENMISHLQYSCQHVPVHIPQPAKKEAVHQEAKTKKENQKTSVKSGNGSNKGKSAEKNEKNSKKSGKCDVYVPTVEYVTVEEFEGVPKYMKGRLSYSQVNGAIDELNKPLKEKYKILSMKRTTLNDINRKRYEKFKLQETKDTAGEYFIVEEDIKEFSTLKMDNVGRAILTVLRHCGRMKEIRGSGHIRYACLPVY</sequence>
<feature type="compositionally biased region" description="Basic and acidic residues" evidence="5">
    <location>
        <begin position="97"/>
        <end position="113"/>
    </location>
</feature>
<dbReference type="Proteomes" id="UP000596742">
    <property type="component" value="Unassembled WGS sequence"/>
</dbReference>
<dbReference type="PANTHER" id="PTHR28573">
    <property type="entry name" value="SPINDLE AND KINETOCHORE-ASSOCIATED PROTEIN 1"/>
    <property type="match status" value="1"/>
</dbReference>
<organism evidence="6 7">
    <name type="scientific">Mytilus galloprovincialis</name>
    <name type="common">Mediterranean mussel</name>
    <dbReference type="NCBI Taxonomy" id="29158"/>
    <lineage>
        <taxon>Eukaryota</taxon>
        <taxon>Metazoa</taxon>
        <taxon>Spiralia</taxon>
        <taxon>Lophotrochozoa</taxon>
        <taxon>Mollusca</taxon>
        <taxon>Bivalvia</taxon>
        <taxon>Autobranchia</taxon>
        <taxon>Pteriomorphia</taxon>
        <taxon>Mytilida</taxon>
        <taxon>Mytiloidea</taxon>
        <taxon>Mytilidae</taxon>
        <taxon>Mytilinae</taxon>
        <taxon>Mytilus</taxon>
    </lineage>
</organism>
<comment type="caution">
    <text evidence="6">The sequence shown here is derived from an EMBL/GenBank/DDBJ whole genome shotgun (WGS) entry which is preliminary data.</text>
</comment>
<proteinExistence type="inferred from homology"/>
<evidence type="ECO:0000256" key="2">
    <source>
        <dbReference type="ARBA" id="ARBA00023054"/>
    </source>
</evidence>
<dbReference type="AlphaFoldDB" id="A0A8B6BMN7"/>
<dbReference type="GO" id="GO:0007059">
    <property type="term" value="P:chromosome segregation"/>
    <property type="evidence" value="ECO:0007669"/>
    <property type="project" value="InterPro"/>
</dbReference>
<feature type="region of interest" description="Disordered" evidence="5">
    <location>
        <begin position="97"/>
        <end position="139"/>
    </location>
</feature>
<dbReference type="InterPro" id="IPR042031">
    <property type="entry name" value="SKA1_MBD_sf"/>
</dbReference>
<comment type="similarity">
    <text evidence="1">Belongs to the SKA1 family.</text>
</comment>
<name>A0A8B6BMN7_MYTGA</name>
<reference evidence="6" key="1">
    <citation type="submission" date="2018-11" db="EMBL/GenBank/DDBJ databases">
        <authorList>
            <person name="Alioto T."/>
            <person name="Alioto T."/>
        </authorList>
    </citation>
    <scope>NUCLEOTIDE SEQUENCE</scope>
</reference>
<evidence type="ECO:0000313" key="7">
    <source>
        <dbReference type="Proteomes" id="UP000596742"/>
    </source>
</evidence>
<dbReference type="Gene3D" id="6.10.250.1370">
    <property type="match status" value="1"/>
</dbReference>
<dbReference type="Pfam" id="PF07160">
    <property type="entry name" value="SKA1"/>
    <property type="match status" value="1"/>
</dbReference>
<evidence type="ECO:0000256" key="3">
    <source>
        <dbReference type="ARBA" id="ARBA00047182"/>
    </source>
</evidence>
<dbReference type="GO" id="GO:0051301">
    <property type="term" value="P:cell division"/>
    <property type="evidence" value="ECO:0007669"/>
    <property type="project" value="InterPro"/>
</dbReference>
<dbReference type="GO" id="GO:0072686">
    <property type="term" value="C:mitotic spindle"/>
    <property type="evidence" value="ECO:0007669"/>
    <property type="project" value="TreeGrafter"/>
</dbReference>
<dbReference type="PANTHER" id="PTHR28573:SF1">
    <property type="entry name" value="SPINDLE AND KINETOCHORE-ASSOCIATED PROTEIN 1"/>
    <property type="match status" value="1"/>
</dbReference>
<dbReference type="GO" id="GO:0000278">
    <property type="term" value="P:mitotic cell cycle"/>
    <property type="evidence" value="ECO:0007669"/>
    <property type="project" value="TreeGrafter"/>
</dbReference>
<evidence type="ECO:0000256" key="4">
    <source>
        <dbReference type="ARBA" id="ARBA00047202"/>
    </source>
</evidence>
<dbReference type="GO" id="GO:0000940">
    <property type="term" value="C:outer kinetochore"/>
    <property type="evidence" value="ECO:0007669"/>
    <property type="project" value="TreeGrafter"/>
</dbReference>
<dbReference type="GO" id="GO:0031110">
    <property type="term" value="P:regulation of microtubule polymerization or depolymerization"/>
    <property type="evidence" value="ECO:0007669"/>
    <property type="project" value="TreeGrafter"/>
</dbReference>
<protein>
    <recommendedName>
        <fullName evidence="3">SKA complex subunit 1</fullName>
    </recommendedName>
    <alternativeName>
        <fullName evidence="4">Spindle and kinetochore-associated protein 1</fullName>
    </alternativeName>
</protein>
<dbReference type="EMBL" id="UYJE01000343">
    <property type="protein sequence ID" value="VDH92450.1"/>
    <property type="molecule type" value="Genomic_DNA"/>
</dbReference>
<keyword evidence="2" id="KW-0175">Coiled coil</keyword>
<keyword evidence="7" id="KW-1185">Reference proteome</keyword>
<gene>
    <name evidence="6" type="ORF">MGAL_10B038802</name>
</gene>
<dbReference type="Gene3D" id="1.10.10.1890">
    <property type="entry name" value="Ska1 microtubule binding domain-like"/>
    <property type="match status" value="1"/>
</dbReference>
<dbReference type="FunFam" id="1.10.10.1890:FF:000002">
    <property type="entry name" value="Spindle and kinetochore-associated protein 1"/>
    <property type="match status" value="1"/>
</dbReference>
<evidence type="ECO:0000256" key="5">
    <source>
        <dbReference type="SAM" id="MobiDB-lite"/>
    </source>
</evidence>
<dbReference type="InterPro" id="IPR009829">
    <property type="entry name" value="SKA1"/>
</dbReference>
<feature type="compositionally biased region" description="Basic and acidic residues" evidence="5">
    <location>
        <begin position="127"/>
        <end position="136"/>
    </location>
</feature>
<evidence type="ECO:0000313" key="6">
    <source>
        <dbReference type="EMBL" id="VDH92450.1"/>
    </source>
</evidence>
<accession>A0A8B6BMN7</accession>
<dbReference type="OrthoDB" id="5962at2759"/>